<evidence type="ECO:0000256" key="6">
    <source>
        <dbReference type="ARBA" id="ARBA00022833"/>
    </source>
</evidence>
<dbReference type="HAMAP" id="MF_00009">
    <property type="entry name" value="Endoribonucl_YbeY"/>
    <property type="match status" value="1"/>
</dbReference>
<feature type="binding site" evidence="7">
    <location>
        <position position="107"/>
    </location>
    <ligand>
        <name>Zn(2+)</name>
        <dbReference type="ChEBI" id="CHEBI:29105"/>
        <note>catalytic</note>
    </ligand>
</feature>
<evidence type="ECO:0000256" key="7">
    <source>
        <dbReference type="HAMAP-Rule" id="MF_00009"/>
    </source>
</evidence>
<dbReference type="InterPro" id="IPR020549">
    <property type="entry name" value="YbeY_CS"/>
</dbReference>
<dbReference type="PANTHER" id="PTHR46986:SF1">
    <property type="entry name" value="ENDORIBONUCLEASE YBEY, CHLOROPLASTIC"/>
    <property type="match status" value="1"/>
</dbReference>
<keyword evidence="6 7" id="KW-0862">Zinc</keyword>
<keyword evidence="9" id="KW-1185">Reference proteome</keyword>
<dbReference type="EMBL" id="BMYV01000002">
    <property type="protein sequence ID" value="GGX66940.1"/>
    <property type="molecule type" value="Genomic_DNA"/>
</dbReference>
<dbReference type="InterPro" id="IPR023091">
    <property type="entry name" value="MetalPrtase_cat_dom_sf_prd"/>
</dbReference>
<keyword evidence="4 7" id="KW-0255">Endonuclease</keyword>
<gene>
    <name evidence="7 8" type="primary">ybeY</name>
    <name evidence="8" type="ORF">GCM10011309_15700</name>
</gene>
<comment type="subcellular location">
    <subcellularLocation>
        <location evidence="7">Cytoplasm</location>
    </subcellularLocation>
</comment>
<dbReference type="Gene3D" id="3.40.390.30">
    <property type="entry name" value="Metalloproteases ('zincins'), catalytic domain"/>
    <property type="match status" value="1"/>
</dbReference>
<dbReference type="GO" id="GO:0004521">
    <property type="term" value="F:RNA endonuclease activity"/>
    <property type="evidence" value="ECO:0007669"/>
    <property type="project" value="UniProtKB-UniRule"/>
</dbReference>
<comment type="cofactor">
    <cofactor evidence="7">
        <name>Zn(2+)</name>
        <dbReference type="ChEBI" id="CHEBI:29105"/>
    </cofactor>
    <text evidence="7">Binds 1 zinc ion.</text>
</comment>
<keyword evidence="7" id="KW-0690">Ribosome biogenesis</keyword>
<dbReference type="PANTHER" id="PTHR46986">
    <property type="entry name" value="ENDORIBONUCLEASE YBEY, CHLOROPLASTIC"/>
    <property type="match status" value="1"/>
</dbReference>
<evidence type="ECO:0000313" key="9">
    <source>
        <dbReference type="Proteomes" id="UP000600865"/>
    </source>
</evidence>
<dbReference type="InterPro" id="IPR002036">
    <property type="entry name" value="YbeY"/>
</dbReference>
<evidence type="ECO:0000256" key="5">
    <source>
        <dbReference type="ARBA" id="ARBA00022801"/>
    </source>
</evidence>
<dbReference type="AlphaFoldDB" id="A0A918KMV2"/>
<evidence type="ECO:0000256" key="2">
    <source>
        <dbReference type="ARBA" id="ARBA00022722"/>
    </source>
</evidence>
<dbReference type="Proteomes" id="UP000600865">
    <property type="component" value="Unassembled WGS sequence"/>
</dbReference>
<keyword evidence="5 7" id="KW-0378">Hydrolase</keyword>
<evidence type="ECO:0000256" key="3">
    <source>
        <dbReference type="ARBA" id="ARBA00022723"/>
    </source>
</evidence>
<dbReference type="GO" id="GO:0005737">
    <property type="term" value="C:cytoplasm"/>
    <property type="evidence" value="ECO:0007669"/>
    <property type="project" value="UniProtKB-SubCell"/>
</dbReference>
<dbReference type="EC" id="3.1.-.-" evidence="7"/>
<comment type="function">
    <text evidence="7">Single strand-specific metallo-endoribonuclease involved in late-stage 70S ribosome quality control and in maturation of the 3' terminus of the 16S rRNA.</text>
</comment>
<protein>
    <recommendedName>
        <fullName evidence="7">Endoribonuclease YbeY</fullName>
        <ecNumber evidence="7">3.1.-.-</ecNumber>
    </recommendedName>
</protein>
<dbReference type="PROSITE" id="PS01306">
    <property type="entry name" value="UPF0054"/>
    <property type="match status" value="1"/>
</dbReference>
<dbReference type="NCBIfam" id="TIGR00043">
    <property type="entry name" value="rRNA maturation RNase YbeY"/>
    <property type="match status" value="1"/>
</dbReference>
<reference evidence="8 9" key="1">
    <citation type="journal article" date="2014" name="Int. J. Syst. Evol. Microbiol.">
        <title>Complete genome sequence of Corynebacterium casei LMG S-19264T (=DSM 44701T), isolated from a smear-ripened cheese.</title>
        <authorList>
            <consortium name="US DOE Joint Genome Institute (JGI-PGF)"/>
            <person name="Walter F."/>
            <person name="Albersmeier A."/>
            <person name="Kalinowski J."/>
            <person name="Ruckert C."/>
        </authorList>
    </citation>
    <scope>NUCLEOTIDE SEQUENCE [LARGE SCALE GENOMIC DNA]</scope>
    <source>
        <strain evidence="8 9">KCTC 23968</strain>
    </source>
</reference>
<evidence type="ECO:0000313" key="8">
    <source>
        <dbReference type="EMBL" id="GGX66940.1"/>
    </source>
</evidence>
<feature type="binding site" evidence="7">
    <location>
        <position position="117"/>
    </location>
    <ligand>
        <name>Zn(2+)</name>
        <dbReference type="ChEBI" id="CHEBI:29105"/>
        <note>catalytic</note>
    </ligand>
</feature>
<dbReference type="SUPFAM" id="SSF55486">
    <property type="entry name" value="Metalloproteases ('zincins'), catalytic domain"/>
    <property type="match status" value="1"/>
</dbReference>
<keyword evidence="3 7" id="KW-0479">Metal-binding</keyword>
<evidence type="ECO:0000256" key="1">
    <source>
        <dbReference type="ARBA" id="ARBA00010875"/>
    </source>
</evidence>
<dbReference type="RefSeq" id="WP_189583985.1">
    <property type="nucleotide sequence ID" value="NZ_BMYV01000002.1"/>
</dbReference>
<sequence length="148" mass="16097">MNASIDIAIQSEGWPACEGLIARAVEAVSDQFEAPRIGELSVVLSDDAQVRVLNRDYRGKDASTNVLSFPQDGMLLGDIVLAHETLLREAAGKAVSFEAHFTHLLIHGWLHLQGFDHLTDDTAAEMESIEIAALATLGIDNPYQVNDE</sequence>
<dbReference type="GO" id="GO:0004222">
    <property type="term" value="F:metalloendopeptidase activity"/>
    <property type="evidence" value="ECO:0007669"/>
    <property type="project" value="InterPro"/>
</dbReference>
<keyword evidence="2 7" id="KW-0540">Nuclease</keyword>
<keyword evidence="7" id="KW-0698">rRNA processing</keyword>
<proteinExistence type="inferred from homology"/>
<name>A0A918KMV2_9PROT</name>
<keyword evidence="7" id="KW-0963">Cytoplasm</keyword>
<organism evidence="8 9">
    <name type="scientific">Litorimonas cladophorae</name>
    <dbReference type="NCBI Taxonomy" id="1220491"/>
    <lineage>
        <taxon>Bacteria</taxon>
        <taxon>Pseudomonadati</taxon>
        <taxon>Pseudomonadota</taxon>
        <taxon>Alphaproteobacteria</taxon>
        <taxon>Maricaulales</taxon>
        <taxon>Robiginitomaculaceae</taxon>
    </lineage>
</organism>
<dbReference type="GO" id="GO:0006364">
    <property type="term" value="P:rRNA processing"/>
    <property type="evidence" value="ECO:0007669"/>
    <property type="project" value="UniProtKB-UniRule"/>
</dbReference>
<dbReference type="Pfam" id="PF02130">
    <property type="entry name" value="YbeY"/>
    <property type="match status" value="1"/>
</dbReference>
<comment type="similarity">
    <text evidence="1 7">Belongs to the endoribonuclease YbeY family.</text>
</comment>
<accession>A0A918KMV2</accession>
<feature type="binding site" evidence="7">
    <location>
        <position position="111"/>
    </location>
    <ligand>
        <name>Zn(2+)</name>
        <dbReference type="ChEBI" id="CHEBI:29105"/>
        <note>catalytic</note>
    </ligand>
</feature>
<dbReference type="GO" id="GO:0008270">
    <property type="term" value="F:zinc ion binding"/>
    <property type="evidence" value="ECO:0007669"/>
    <property type="project" value="UniProtKB-UniRule"/>
</dbReference>
<evidence type="ECO:0000256" key="4">
    <source>
        <dbReference type="ARBA" id="ARBA00022759"/>
    </source>
</evidence>
<comment type="caution">
    <text evidence="8">The sequence shown here is derived from an EMBL/GenBank/DDBJ whole genome shotgun (WGS) entry which is preliminary data.</text>
</comment>